<name>A0A6G1CQF3_9ORYZ</name>
<feature type="chain" id="PRO_5026230757" description="Secreted protein" evidence="2">
    <location>
        <begin position="25"/>
        <end position="88"/>
    </location>
</feature>
<evidence type="ECO:0008006" key="5">
    <source>
        <dbReference type="Google" id="ProtNLM"/>
    </source>
</evidence>
<evidence type="ECO:0000256" key="2">
    <source>
        <dbReference type="SAM" id="SignalP"/>
    </source>
</evidence>
<keyword evidence="2" id="KW-0732">Signal</keyword>
<reference evidence="3 4" key="1">
    <citation type="submission" date="2019-11" db="EMBL/GenBank/DDBJ databases">
        <title>Whole genome sequence of Oryza granulata.</title>
        <authorList>
            <person name="Li W."/>
        </authorList>
    </citation>
    <scope>NUCLEOTIDE SEQUENCE [LARGE SCALE GENOMIC DNA]</scope>
    <source>
        <strain evidence="4">cv. Menghai</strain>
        <tissue evidence="3">Leaf</tissue>
    </source>
</reference>
<protein>
    <recommendedName>
        <fullName evidence="5">Secreted protein</fullName>
    </recommendedName>
</protein>
<dbReference type="Proteomes" id="UP000479710">
    <property type="component" value="Unassembled WGS sequence"/>
</dbReference>
<sequence length="88" mass="9263">MGGTTTKVFLLLVVLMEAVARLDGAPIDGKRWDGKEEIESGGGGLHSEVTDGPGRWAPPISVTPNRNGRGPSWAGDARRKAVALRARA</sequence>
<dbReference type="EMBL" id="SPHZ02000008">
    <property type="protein sequence ID" value="KAF0902054.1"/>
    <property type="molecule type" value="Genomic_DNA"/>
</dbReference>
<comment type="caution">
    <text evidence="3">The sequence shown here is derived from an EMBL/GenBank/DDBJ whole genome shotgun (WGS) entry which is preliminary data.</text>
</comment>
<feature type="signal peptide" evidence="2">
    <location>
        <begin position="1"/>
        <end position="24"/>
    </location>
</feature>
<evidence type="ECO:0000313" key="3">
    <source>
        <dbReference type="EMBL" id="KAF0902054.1"/>
    </source>
</evidence>
<proteinExistence type="predicted"/>
<evidence type="ECO:0000256" key="1">
    <source>
        <dbReference type="SAM" id="MobiDB-lite"/>
    </source>
</evidence>
<gene>
    <name evidence="3" type="ORF">E2562_012836</name>
</gene>
<organism evidence="3 4">
    <name type="scientific">Oryza meyeriana var. granulata</name>
    <dbReference type="NCBI Taxonomy" id="110450"/>
    <lineage>
        <taxon>Eukaryota</taxon>
        <taxon>Viridiplantae</taxon>
        <taxon>Streptophyta</taxon>
        <taxon>Embryophyta</taxon>
        <taxon>Tracheophyta</taxon>
        <taxon>Spermatophyta</taxon>
        <taxon>Magnoliopsida</taxon>
        <taxon>Liliopsida</taxon>
        <taxon>Poales</taxon>
        <taxon>Poaceae</taxon>
        <taxon>BOP clade</taxon>
        <taxon>Oryzoideae</taxon>
        <taxon>Oryzeae</taxon>
        <taxon>Oryzinae</taxon>
        <taxon>Oryza</taxon>
        <taxon>Oryza meyeriana</taxon>
    </lineage>
</organism>
<keyword evidence="4" id="KW-1185">Reference proteome</keyword>
<feature type="compositionally biased region" description="Basic and acidic residues" evidence="1">
    <location>
        <begin position="29"/>
        <end position="38"/>
    </location>
</feature>
<evidence type="ECO:0000313" key="4">
    <source>
        <dbReference type="Proteomes" id="UP000479710"/>
    </source>
</evidence>
<dbReference type="AlphaFoldDB" id="A0A6G1CQF3"/>
<accession>A0A6G1CQF3</accession>
<feature type="region of interest" description="Disordered" evidence="1">
    <location>
        <begin position="29"/>
        <end position="78"/>
    </location>
</feature>